<evidence type="ECO:0000313" key="4">
    <source>
        <dbReference type="Proteomes" id="UP000651057"/>
    </source>
</evidence>
<dbReference type="Gene3D" id="3.30.565.10">
    <property type="entry name" value="Histidine kinase-like ATPase, C-terminal domain"/>
    <property type="match status" value="1"/>
</dbReference>
<organism evidence="3 4">
    <name type="scientific">Aquimarina mytili</name>
    <dbReference type="NCBI Taxonomy" id="874423"/>
    <lineage>
        <taxon>Bacteria</taxon>
        <taxon>Pseudomonadati</taxon>
        <taxon>Bacteroidota</taxon>
        <taxon>Flavobacteriia</taxon>
        <taxon>Flavobacteriales</taxon>
        <taxon>Flavobacteriaceae</taxon>
        <taxon>Aquimarina</taxon>
    </lineage>
</organism>
<dbReference type="AlphaFoldDB" id="A0A936ZVZ5"/>
<gene>
    <name evidence="3" type="ORF">JJQ60_05420</name>
</gene>
<protein>
    <submittedName>
        <fullName evidence="3">Histidine kinase</fullName>
    </submittedName>
</protein>
<dbReference type="Proteomes" id="UP000651057">
    <property type="component" value="Unassembled WGS sequence"/>
</dbReference>
<dbReference type="GO" id="GO:0016020">
    <property type="term" value="C:membrane"/>
    <property type="evidence" value="ECO:0007669"/>
    <property type="project" value="InterPro"/>
</dbReference>
<feature type="transmembrane region" description="Helical" evidence="1">
    <location>
        <begin position="87"/>
        <end position="116"/>
    </location>
</feature>
<evidence type="ECO:0000256" key="1">
    <source>
        <dbReference type="SAM" id="Phobius"/>
    </source>
</evidence>
<dbReference type="PANTHER" id="PTHR34220:SF7">
    <property type="entry name" value="SENSOR HISTIDINE KINASE YPDA"/>
    <property type="match status" value="1"/>
</dbReference>
<keyword evidence="1" id="KW-1133">Transmembrane helix</keyword>
<dbReference type="InterPro" id="IPR050640">
    <property type="entry name" value="Bact_2-comp_sensor_kinase"/>
</dbReference>
<keyword evidence="3" id="KW-0418">Kinase</keyword>
<evidence type="ECO:0000313" key="3">
    <source>
        <dbReference type="EMBL" id="MBL0682943.1"/>
    </source>
</evidence>
<dbReference type="GO" id="GO:0000155">
    <property type="term" value="F:phosphorelay sensor kinase activity"/>
    <property type="evidence" value="ECO:0007669"/>
    <property type="project" value="InterPro"/>
</dbReference>
<evidence type="ECO:0000259" key="2">
    <source>
        <dbReference type="Pfam" id="PF06580"/>
    </source>
</evidence>
<keyword evidence="3" id="KW-0808">Transferase</keyword>
<accession>A0A936ZVZ5</accession>
<keyword evidence="1" id="KW-0812">Transmembrane</keyword>
<dbReference type="PANTHER" id="PTHR34220">
    <property type="entry name" value="SENSOR HISTIDINE KINASE YPDA"/>
    <property type="match status" value="1"/>
</dbReference>
<proteinExistence type="predicted"/>
<feature type="transmembrane region" description="Helical" evidence="1">
    <location>
        <begin position="128"/>
        <end position="150"/>
    </location>
</feature>
<dbReference type="InterPro" id="IPR036890">
    <property type="entry name" value="HATPase_C_sf"/>
</dbReference>
<keyword evidence="4" id="KW-1185">Reference proteome</keyword>
<name>A0A936ZVZ5_9FLAO</name>
<sequence length="364" mass="42210">MMLIDKKKRIQYLGFNDLWFTVIGILIISIITNYLFNDPSERSSIELVFIGWFAALFFTVCDWFIIRFILIFLRKKYPDFKDDFKRIIFLLFAIISVILLVDFIGGSLLANIFTLLGFNSTHAIRLKVLLPVILITIMTMAIYEAVYYYVRLKKSIRIEEQAKQIMIQAQLDTLRNQARPHFLFNSLNTLRDIIDQDSKENAKDFVDNLSDVYRFILESGNANLISLREELKFVKAYIHIQSERFGDNLKMNWNIPEAKLGAMIVPMSVQLLIENAIKHNIVSRAKPLIIHVEIKDNHLVVRNKIQTKSTQIPSTKIGLKNIEKRYALTSSTLPVIKNDGDQFMVSLPLLKLSDQKKNYANINN</sequence>
<keyword evidence="1" id="KW-0472">Membrane</keyword>
<reference evidence="3" key="1">
    <citation type="submission" date="2021-01" db="EMBL/GenBank/DDBJ databases">
        <authorList>
            <person name="Zhong Y.L."/>
        </authorList>
    </citation>
    <scope>NUCLEOTIDE SEQUENCE</scope>
    <source>
        <strain evidence="3">KCTC 23302</strain>
    </source>
</reference>
<feature type="transmembrane region" description="Helical" evidence="1">
    <location>
        <begin position="12"/>
        <end position="35"/>
    </location>
</feature>
<dbReference type="Pfam" id="PF06580">
    <property type="entry name" value="His_kinase"/>
    <property type="match status" value="1"/>
</dbReference>
<dbReference type="EMBL" id="JAERQJ010000002">
    <property type="protein sequence ID" value="MBL0682943.1"/>
    <property type="molecule type" value="Genomic_DNA"/>
</dbReference>
<feature type="transmembrane region" description="Helical" evidence="1">
    <location>
        <begin position="47"/>
        <end position="66"/>
    </location>
</feature>
<dbReference type="InterPro" id="IPR010559">
    <property type="entry name" value="Sig_transdc_His_kin_internal"/>
</dbReference>
<feature type="domain" description="Signal transduction histidine kinase internal region" evidence="2">
    <location>
        <begin position="169"/>
        <end position="249"/>
    </location>
</feature>
<comment type="caution">
    <text evidence="3">The sequence shown here is derived from an EMBL/GenBank/DDBJ whole genome shotgun (WGS) entry which is preliminary data.</text>
</comment>